<evidence type="ECO:0000313" key="3">
    <source>
        <dbReference type="Proteomes" id="UP001169063"/>
    </source>
</evidence>
<dbReference type="Pfam" id="PF11769">
    <property type="entry name" value="DUF3313"/>
    <property type="match status" value="1"/>
</dbReference>
<gene>
    <name evidence="2" type="ORF">Q0812_06695</name>
</gene>
<organism evidence="2 3">
    <name type="scientific">Peiella sedimenti</name>
    <dbReference type="NCBI Taxonomy" id="3061083"/>
    <lineage>
        <taxon>Bacteria</taxon>
        <taxon>Pseudomonadati</taxon>
        <taxon>Pseudomonadota</taxon>
        <taxon>Alphaproteobacteria</taxon>
        <taxon>Caulobacterales</taxon>
        <taxon>Caulobacteraceae</taxon>
        <taxon>Peiella</taxon>
    </lineage>
</organism>
<keyword evidence="3" id="KW-1185">Reference proteome</keyword>
<comment type="caution">
    <text evidence="2">The sequence shown here is derived from an EMBL/GenBank/DDBJ whole genome shotgun (WGS) entry which is preliminary data.</text>
</comment>
<proteinExistence type="predicted"/>
<dbReference type="RefSeq" id="WP_302109537.1">
    <property type="nucleotide sequence ID" value="NZ_JAUKTR010000002.1"/>
</dbReference>
<evidence type="ECO:0000313" key="2">
    <source>
        <dbReference type="EMBL" id="MDO1559114.1"/>
    </source>
</evidence>
<keyword evidence="1" id="KW-0732">Signal</keyword>
<protein>
    <submittedName>
        <fullName evidence="2">DUF3313 family protein</fullName>
    </submittedName>
</protein>
<dbReference type="PROSITE" id="PS51257">
    <property type="entry name" value="PROKAR_LIPOPROTEIN"/>
    <property type="match status" value="1"/>
</dbReference>
<feature type="chain" id="PRO_5046942334" evidence="1">
    <location>
        <begin position="22"/>
        <end position="260"/>
    </location>
</feature>
<name>A0ABT8SMC0_9CAUL</name>
<feature type="signal peptide" evidence="1">
    <location>
        <begin position="1"/>
        <end position="21"/>
    </location>
</feature>
<dbReference type="InterPro" id="IPR021747">
    <property type="entry name" value="DUF3313"/>
</dbReference>
<dbReference type="EMBL" id="JAUKTR010000002">
    <property type="protein sequence ID" value="MDO1559114.1"/>
    <property type="molecule type" value="Genomic_DNA"/>
</dbReference>
<reference evidence="2" key="1">
    <citation type="submission" date="2023-07" db="EMBL/GenBank/DDBJ databases">
        <title>Brevundimonas soil sp. nov., isolated from the soil of chemical plant.</title>
        <authorList>
            <person name="Wu N."/>
        </authorList>
    </citation>
    <scope>NUCLEOTIDE SEQUENCE</scope>
    <source>
        <strain evidence="2">XZ-24</strain>
    </source>
</reference>
<accession>A0ABT8SMC0</accession>
<dbReference type="Proteomes" id="UP001169063">
    <property type="component" value="Unassembled WGS sequence"/>
</dbReference>
<evidence type="ECO:0000256" key="1">
    <source>
        <dbReference type="SAM" id="SignalP"/>
    </source>
</evidence>
<sequence>MPRSRPIIAAAALGLVSAACATAPAPQSGFLTSYEGLQARGDTVRASVRQRRDEALVRGLERVRIEPAVLTTGAAPQDLTEAERALVLNEIDRQVCYELSERFALAGPEDDQAGRVRVAATRISPTGRVASAASAVAGQFIPGPIGLRAPGTTGGLAAEAELLTPDGRQAAALMFARDANVVGTDNPSLSRVGDAHQFAETFGDMAADALAGEARPAGAVPDPDPCARYGPRVRPEGFVARAVTGLYDPGLSGGRAPEED</sequence>